<organism evidence="2 3">
    <name type="scientific">Skeletonema marinoi</name>
    <dbReference type="NCBI Taxonomy" id="267567"/>
    <lineage>
        <taxon>Eukaryota</taxon>
        <taxon>Sar</taxon>
        <taxon>Stramenopiles</taxon>
        <taxon>Ochrophyta</taxon>
        <taxon>Bacillariophyta</taxon>
        <taxon>Coscinodiscophyceae</taxon>
        <taxon>Thalassiosirophycidae</taxon>
        <taxon>Thalassiosirales</taxon>
        <taxon>Skeletonemataceae</taxon>
        <taxon>Skeletonema</taxon>
        <taxon>Skeletonema marinoi-dohrnii complex</taxon>
    </lineage>
</organism>
<evidence type="ECO:0000313" key="3">
    <source>
        <dbReference type="Proteomes" id="UP001224775"/>
    </source>
</evidence>
<evidence type="ECO:0000256" key="1">
    <source>
        <dbReference type="SAM" id="SignalP"/>
    </source>
</evidence>
<proteinExistence type="predicted"/>
<comment type="caution">
    <text evidence="2">The sequence shown here is derived from an EMBL/GenBank/DDBJ whole genome shotgun (WGS) entry which is preliminary data.</text>
</comment>
<keyword evidence="1" id="KW-0732">Signal</keyword>
<reference evidence="2" key="1">
    <citation type="submission" date="2023-06" db="EMBL/GenBank/DDBJ databases">
        <title>Survivors Of The Sea: Transcriptome response of Skeletonema marinoi to long-term dormancy.</title>
        <authorList>
            <person name="Pinder M.I.M."/>
            <person name="Kourtchenko O."/>
            <person name="Robertson E.K."/>
            <person name="Larsson T."/>
            <person name="Maumus F."/>
            <person name="Osuna-Cruz C.M."/>
            <person name="Vancaester E."/>
            <person name="Stenow R."/>
            <person name="Vandepoele K."/>
            <person name="Ploug H."/>
            <person name="Bruchert V."/>
            <person name="Godhe A."/>
            <person name="Topel M."/>
        </authorList>
    </citation>
    <scope>NUCLEOTIDE SEQUENCE</scope>
    <source>
        <strain evidence="2">R05AC</strain>
    </source>
</reference>
<keyword evidence="3" id="KW-1185">Reference proteome</keyword>
<accession>A0AAD8YLK5</accession>
<feature type="chain" id="PRO_5042101440" description="Kazal-like domain-containing protein" evidence="1">
    <location>
        <begin position="22"/>
        <end position="425"/>
    </location>
</feature>
<feature type="signal peptide" evidence="1">
    <location>
        <begin position="1"/>
        <end position="21"/>
    </location>
</feature>
<dbReference type="Proteomes" id="UP001224775">
    <property type="component" value="Unassembled WGS sequence"/>
</dbReference>
<evidence type="ECO:0000313" key="2">
    <source>
        <dbReference type="EMBL" id="KAK1748233.1"/>
    </source>
</evidence>
<protein>
    <recommendedName>
        <fullName evidence="4">Kazal-like domain-containing protein</fullName>
    </recommendedName>
</protein>
<dbReference type="EMBL" id="JATAAI010000001">
    <property type="protein sequence ID" value="KAK1748233.1"/>
    <property type="molecule type" value="Genomic_DNA"/>
</dbReference>
<dbReference type="AlphaFoldDB" id="A0AAD8YLK5"/>
<name>A0AAD8YLK5_9STRA</name>
<gene>
    <name evidence="2" type="ORF">QTG54_000172</name>
</gene>
<evidence type="ECO:0008006" key="4">
    <source>
        <dbReference type="Google" id="ProtNLM"/>
    </source>
</evidence>
<sequence length="425" mass="43329">MTLLSRATIILTATIFGIARAQTCPSNDNGQCDFEPTNPYSCGTDYNCAYKNRCLAEAAGFDVEADCCQAPMPSSCGMISSPLLCGSKQCPYANECIASLAGYDSSQCTAPPPTCPVGDKDCEGEPANPYTCGPNKCAYKTVCDAQSAGFDLGADCCQDTRSNTACTADIASVSCGPPGGKQCSYSNQCLADSAGYNSNQCCNAVPDGIFCTADFKPVECGSIPCVYSNQCQADAAGATDCCAQVPEGVACTADSTPVTCGSEQCGYSNQCLADAAGYSSDQCCNAVPNDVACAVIYEPVTCGPSSCVYSSQCEADAAGATECCRQPVTEGCSMNYAPILCGKDSCSYENECVAEKSGFDPDSCVPDPNAPAQPETTGLTLFPTATPPGISTLAGGGTPSGSNSLLVTIGLLVSSAAAVLGMMMM</sequence>